<reference evidence="2" key="1">
    <citation type="submission" date="2022-10" db="EMBL/GenBank/DDBJ databases">
        <title>Characterization and whole genome sequencing of a new Roseateles species, isolated from fresh water.</title>
        <authorList>
            <person name="Guliayeva D.Y."/>
            <person name="Akhremchuk A.E."/>
            <person name="Sikolenko M.A."/>
            <person name="Valentovich L.N."/>
            <person name="Sidarenka A.V."/>
        </authorList>
    </citation>
    <scope>NUCLEOTIDE SEQUENCE</scope>
    <source>
        <strain evidence="2">BIM B-1768</strain>
    </source>
</reference>
<evidence type="ECO:0000313" key="3">
    <source>
        <dbReference type="Proteomes" id="UP001064933"/>
    </source>
</evidence>
<sequence>MKDRSADPLIDVSQLKVGMFIHLDLGWMSHPFPLSSFKLSSDEQLLILRRLGLKQVRWSPGKSDLPIEATPMPAASAPAAEVIVPAATVEVEDQELARHRRLLAEQRDALQLCEQQYAEAAVALRDLMELVPREPLDARDRSAALSRALLDKMLVEGDINIRLLNEGAGDRGTAHALNVAVISMLLGRAFGMVRDEMLDLGQGALLHDIGKMEVTPRFRHRDDGFTSAEVQAYQQHVAKGVVLAQKMGVTPGPLLIIAQHHEHADGTGFPQHLNADRMSIGARIVALVNRFDGLCNPLVASKAMTPHEALSLMFAQGRSRFDATMLNAFIRMMGVYPPGSAVQLTDDRYAMVVAVNSSRPLKPKVMVYDPKVPREEALILNLEALPDLGIRRSVKPQQLPRAAQDYLSPRSRIAYFFEAVGLPAAPGELAA</sequence>
<evidence type="ECO:0000259" key="1">
    <source>
        <dbReference type="PROSITE" id="PS51832"/>
    </source>
</evidence>
<feature type="domain" description="HD-GYP" evidence="1">
    <location>
        <begin position="150"/>
        <end position="345"/>
    </location>
</feature>
<dbReference type="RefSeq" id="WP_261757842.1">
    <property type="nucleotide sequence ID" value="NZ_CP104562.2"/>
</dbReference>
<keyword evidence="3" id="KW-1185">Reference proteome</keyword>
<dbReference type="Pfam" id="PF11871">
    <property type="entry name" value="DUF3391"/>
    <property type="match status" value="1"/>
</dbReference>
<dbReference type="InterPro" id="IPR021812">
    <property type="entry name" value="DUF3391"/>
</dbReference>
<dbReference type="PANTHER" id="PTHR45228:SF4">
    <property type="entry name" value="LIPOPROTEIN"/>
    <property type="match status" value="1"/>
</dbReference>
<protein>
    <submittedName>
        <fullName evidence="2">DUF3391 domain-containing protein</fullName>
    </submittedName>
</protein>
<proteinExistence type="predicted"/>
<dbReference type="EMBL" id="CP104562">
    <property type="protein sequence ID" value="UXH78070.1"/>
    <property type="molecule type" value="Genomic_DNA"/>
</dbReference>
<name>A0ABY6AZ51_9BURK</name>
<dbReference type="Gene3D" id="1.10.3210.10">
    <property type="entry name" value="Hypothetical protein af1432"/>
    <property type="match status" value="1"/>
</dbReference>
<evidence type="ECO:0000313" key="2">
    <source>
        <dbReference type="EMBL" id="UXH78070.1"/>
    </source>
</evidence>
<dbReference type="InterPro" id="IPR006675">
    <property type="entry name" value="HDIG_dom"/>
</dbReference>
<dbReference type="Proteomes" id="UP001064933">
    <property type="component" value="Chromosome"/>
</dbReference>
<dbReference type="SMART" id="SM00471">
    <property type="entry name" value="HDc"/>
    <property type="match status" value="1"/>
</dbReference>
<accession>A0ABY6AZ51</accession>
<dbReference type="SUPFAM" id="SSF109604">
    <property type="entry name" value="HD-domain/PDEase-like"/>
    <property type="match status" value="1"/>
</dbReference>
<dbReference type="InterPro" id="IPR003607">
    <property type="entry name" value="HD/PDEase_dom"/>
</dbReference>
<gene>
    <name evidence="2" type="ORF">N4261_24460</name>
</gene>
<dbReference type="InterPro" id="IPR037522">
    <property type="entry name" value="HD_GYP_dom"/>
</dbReference>
<dbReference type="CDD" id="cd00077">
    <property type="entry name" value="HDc"/>
    <property type="match status" value="1"/>
</dbReference>
<dbReference type="PANTHER" id="PTHR45228">
    <property type="entry name" value="CYCLIC DI-GMP PHOSPHODIESTERASE TM_0186-RELATED"/>
    <property type="match status" value="1"/>
</dbReference>
<dbReference type="PROSITE" id="PS51832">
    <property type="entry name" value="HD_GYP"/>
    <property type="match status" value="1"/>
</dbReference>
<dbReference type="NCBIfam" id="TIGR00277">
    <property type="entry name" value="HDIG"/>
    <property type="match status" value="1"/>
</dbReference>
<dbReference type="InterPro" id="IPR052020">
    <property type="entry name" value="Cyclic_di-GMP/3'3'-cGAMP_PDE"/>
</dbReference>
<dbReference type="Pfam" id="PF13487">
    <property type="entry name" value="HD_5"/>
    <property type="match status" value="1"/>
</dbReference>
<organism evidence="2 3">
    <name type="scientific">Roseateles amylovorans</name>
    <dbReference type="NCBI Taxonomy" id="2978473"/>
    <lineage>
        <taxon>Bacteria</taxon>
        <taxon>Pseudomonadati</taxon>
        <taxon>Pseudomonadota</taxon>
        <taxon>Betaproteobacteria</taxon>
        <taxon>Burkholderiales</taxon>
        <taxon>Sphaerotilaceae</taxon>
        <taxon>Roseateles</taxon>
    </lineage>
</organism>